<proteinExistence type="inferred from homology"/>
<evidence type="ECO:0000256" key="4">
    <source>
        <dbReference type="ARBA" id="ARBA00022963"/>
    </source>
</evidence>
<feature type="chain" id="PRO_5008584920" description="AB hydrolase-1 domain-containing protein" evidence="8">
    <location>
        <begin position="38"/>
        <end position="421"/>
    </location>
</feature>
<comment type="similarity">
    <text evidence="1">Belongs to the AB hydrolase superfamily. Lipase family.</text>
</comment>
<gene>
    <name evidence="10" type="ORF">g.19943</name>
</gene>
<dbReference type="FunFam" id="3.40.50.1820:FF:000057">
    <property type="entry name" value="Lipase"/>
    <property type="match status" value="1"/>
</dbReference>
<feature type="non-terminal residue" evidence="10">
    <location>
        <position position="1"/>
    </location>
</feature>
<feature type="active site" description="Nucleophile" evidence="7">
    <location>
        <position position="187"/>
    </location>
</feature>
<evidence type="ECO:0000256" key="8">
    <source>
        <dbReference type="SAM" id="SignalP"/>
    </source>
</evidence>
<evidence type="ECO:0000256" key="2">
    <source>
        <dbReference type="ARBA" id="ARBA00022729"/>
    </source>
</evidence>
<feature type="active site" description="Charge relay system" evidence="7">
    <location>
        <position position="357"/>
    </location>
</feature>
<evidence type="ECO:0000259" key="9">
    <source>
        <dbReference type="Pfam" id="PF00561"/>
    </source>
</evidence>
<reference evidence="10" key="1">
    <citation type="submission" date="2015-11" db="EMBL/GenBank/DDBJ databases">
        <title>De novo transcriptome assembly of four potential Pierce s Disease insect vectors from Arizona vineyards.</title>
        <authorList>
            <person name="Tassone E.E."/>
        </authorList>
    </citation>
    <scope>NUCLEOTIDE SEQUENCE</scope>
</reference>
<feature type="domain" description="AB hydrolase-1" evidence="9">
    <location>
        <begin position="96"/>
        <end position="393"/>
    </location>
</feature>
<dbReference type="SUPFAM" id="SSF53474">
    <property type="entry name" value="alpha/beta-Hydrolases"/>
    <property type="match status" value="1"/>
</dbReference>
<keyword evidence="5" id="KW-0443">Lipid metabolism</keyword>
<dbReference type="Pfam" id="PF00561">
    <property type="entry name" value="Abhydrolase_1"/>
    <property type="match status" value="1"/>
</dbReference>
<sequence>CLPVHMLNGYNSHYSMYLQTYTLTVALLVLLSHCSLGDDDDIEGPLMPVKADGGMYTTEEIIKERKHTGESHTVGTEDGYKLTLFRVVQAKKPAIPVLFQHGYQASSDIWVTDAESLAFRLSDAGYDVWMTNARGNAYSRSHAKLKPEDKEFWDFSWHEMGMIDLPAAIDYVLNNTGQPSLHLIGHSMGTTVTFVMASSRPEYNQKLKSLVGLAPVAFLSKMVQMVGPEGMVEEMANKYMKQWKDSGKVELFPRKDLATDDKSQITCLDVEESYRDMCVDKIEEIQKVIGGAYIPAGTSLKTMEHFYQMSVTGIMKHYKFDSAEDNKKAYGSEEPPSYTDNFKKITAPTLLWSSDVDQIVMTKDVDDLVALLPNLVADNRLQDIDCFDHIAFLFPRQKSCIAERAKFCSSVVEAIQKLDKK</sequence>
<keyword evidence="3" id="KW-0378">Hydrolase</keyword>
<keyword evidence="2 8" id="KW-0732">Signal</keyword>
<keyword evidence="4" id="KW-0442">Lipid degradation</keyword>
<evidence type="ECO:0000256" key="5">
    <source>
        <dbReference type="ARBA" id="ARBA00023098"/>
    </source>
</evidence>
<dbReference type="InterPro" id="IPR029058">
    <property type="entry name" value="AB_hydrolase_fold"/>
</dbReference>
<evidence type="ECO:0000256" key="7">
    <source>
        <dbReference type="PIRSR" id="PIRSR000862-1"/>
    </source>
</evidence>
<evidence type="ECO:0000256" key="6">
    <source>
        <dbReference type="ARBA" id="ARBA00023180"/>
    </source>
</evidence>
<accession>A0A1B6IAI4</accession>
<dbReference type="InterPro" id="IPR025483">
    <property type="entry name" value="Lipase_euk"/>
</dbReference>
<dbReference type="InterPro" id="IPR000073">
    <property type="entry name" value="AB_hydrolase_1"/>
</dbReference>
<evidence type="ECO:0000256" key="3">
    <source>
        <dbReference type="ARBA" id="ARBA00022801"/>
    </source>
</evidence>
<dbReference type="GO" id="GO:0016042">
    <property type="term" value="P:lipid catabolic process"/>
    <property type="evidence" value="ECO:0007669"/>
    <property type="project" value="UniProtKB-KW"/>
</dbReference>
<evidence type="ECO:0000256" key="1">
    <source>
        <dbReference type="ARBA" id="ARBA00010701"/>
    </source>
</evidence>
<dbReference type="GO" id="GO:0016788">
    <property type="term" value="F:hydrolase activity, acting on ester bonds"/>
    <property type="evidence" value="ECO:0007669"/>
    <property type="project" value="InterPro"/>
</dbReference>
<name>A0A1B6IAI4_9HEMI</name>
<evidence type="ECO:0000313" key="10">
    <source>
        <dbReference type="EMBL" id="JAS83945.1"/>
    </source>
</evidence>
<dbReference type="PANTHER" id="PTHR11005">
    <property type="entry name" value="LYSOSOMAL ACID LIPASE-RELATED"/>
    <property type="match status" value="1"/>
</dbReference>
<dbReference type="AlphaFoldDB" id="A0A1B6IAI4"/>
<dbReference type="Gene3D" id="3.40.50.1820">
    <property type="entry name" value="alpha/beta hydrolase"/>
    <property type="match status" value="1"/>
</dbReference>
<dbReference type="EMBL" id="GECU01023761">
    <property type="protein sequence ID" value="JAS83945.1"/>
    <property type="molecule type" value="Transcribed_RNA"/>
</dbReference>
<keyword evidence="6" id="KW-0325">Glycoprotein</keyword>
<protein>
    <recommendedName>
        <fullName evidence="9">AB hydrolase-1 domain-containing protein</fullName>
    </recommendedName>
</protein>
<organism evidence="10">
    <name type="scientific">Homalodisca liturata</name>
    <dbReference type="NCBI Taxonomy" id="320908"/>
    <lineage>
        <taxon>Eukaryota</taxon>
        <taxon>Metazoa</taxon>
        <taxon>Ecdysozoa</taxon>
        <taxon>Arthropoda</taxon>
        <taxon>Hexapoda</taxon>
        <taxon>Insecta</taxon>
        <taxon>Pterygota</taxon>
        <taxon>Neoptera</taxon>
        <taxon>Paraneoptera</taxon>
        <taxon>Hemiptera</taxon>
        <taxon>Auchenorrhyncha</taxon>
        <taxon>Membracoidea</taxon>
        <taxon>Cicadellidae</taxon>
        <taxon>Cicadellinae</taxon>
        <taxon>Proconiini</taxon>
        <taxon>Homalodisca</taxon>
    </lineage>
</organism>
<feature type="signal peptide" evidence="8">
    <location>
        <begin position="1"/>
        <end position="37"/>
    </location>
</feature>
<dbReference type="PIRSF" id="PIRSF000862">
    <property type="entry name" value="Steryl_ester_lip"/>
    <property type="match status" value="1"/>
</dbReference>
<feature type="active site" description="Charge relay system" evidence="7">
    <location>
        <position position="389"/>
    </location>
</feature>